<comment type="caution">
    <text evidence="1">The sequence shown here is derived from an EMBL/GenBank/DDBJ whole genome shotgun (WGS) entry which is preliminary data.</text>
</comment>
<dbReference type="Proteomes" id="UP000033047">
    <property type="component" value="Unassembled WGS sequence"/>
</dbReference>
<accession>A0A0F5J7P1</accession>
<dbReference type="HOGENOM" id="CLU_3366321_0_0_10"/>
<dbReference type="AlphaFoldDB" id="A0A0F5J7P1"/>
<proteinExistence type="predicted"/>
<dbReference type="PATRIC" id="fig|927665.4.peg.3449"/>
<evidence type="ECO:0000313" key="1">
    <source>
        <dbReference type="EMBL" id="KKB53804.1"/>
    </source>
</evidence>
<sequence>MLDIVKKDIKISIQNLERINLLPTFAPVNKKRQLL</sequence>
<protein>
    <submittedName>
        <fullName evidence="1">Uncharacterized protein</fullName>
    </submittedName>
</protein>
<reference evidence="1 2" key="1">
    <citation type="submission" date="2013-04" db="EMBL/GenBank/DDBJ databases">
        <title>The Genome Sequence of Parabacteroides goldsteinii DSM 19448.</title>
        <authorList>
            <consortium name="The Broad Institute Genomics Platform"/>
            <person name="Earl A."/>
            <person name="Ward D."/>
            <person name="Feldgarden M."/>
            <person name="Gevers D."/>
            <person name="Martens E."/>
            <person name="Sakamoto M."/>
            <person name="Benno Y."/>
            <person name="Song Y."/>
            <person name="Liu C."/>
            <person name="Lee J."/>
            <person name="Bolanos M."/>
            <person name="Vaisanen M.L."/>
            <person name="Finegold S.M."/>
            <person name="Walker B."/>
            <person name="Young S."/>
            <person name="Zeng Q."/>
            <person name="Gargeya S."/>
            <person name="Fitzgerald M."/>
            <person name="Haas B."/>
            <person name="Abouelleil A."/>
            <person name="Allen A.W."/>
            <person name="Alvarado L."/>
            <person name="Arachchi H.M."/>
            <person name="Berlin A.M."/>
            <person name="Chapman S.B."/>
            <person name="Gainer-Dewar J."/>
            <person name="Goldberg J."/>
            <person name="Griggs A."/>
            <person name="Gujja S."/>
            <person name="Hansen M."/>
            <person name="Howarth C."/>
            <person name="Imamovic A."/>
            <person name="Ireland A."/>
            <person name="Larimer J."/>
            <person name="McCowan C."/>
            <person name="Murphy C."/>
            <person name="Pearson M."/>
            <person name="Poon T.W."/>
            <person name="Priest M."/>
            <person name="Roberts A."/>
            <person name="Saif S."/>
            <person name="Shea T."/>
            <person name="Sisk P."/>
            <person name="Sykes S."/>
            <person name="Wortman J."/>
            <person name="Nusbaum C."/>
            <person name="Birren B."/>
        </authorList>
    </citation>
    <scope>NUCLEOTIDE SEQUENCE [LARGE SCALE GENOMIC DNA]</scope>
    <source>
        <strain evidence="1 2">DSM 19448</strain>
    </source>
</reference>
<evidence type="ECO:0000313" key="2">
    <source>
        <dbReference type="Proteomes" id="UP000033047"/>
    </source>
</evidence>
<dbReference type="EMBL" id="AQHV01000014">
    <property type="protein sequence ID" value="KKB53804.1"/>
    <property type="molecule type" value="Genomic_DNA"/>
</dbReference>
<name>A0A0F5J7P1_9BACT</name>
<gene>
    <name evidence="1" type="ORF">HMPREF1535_03355</name>
</gene>
<organism evidence="1 2">
    <name type="scientific">Parabacteroides goldsteinii DSM 19448 = WAL 12034</name>
    <dbReference type="NCBI Taxonomy" id="927665"/>
    <lineage>
        <taxon>Bacteria</taxon>
        <taxon>Pseudomonadati</taxon>
        <taxon>Bacteroidota</taxon>
        <taxon>Bacteroidia</taxon>
        <taxon>Bacteroidales</taxon>
        <taxon>Tannerellaceae</taxon>
        <taxon>Parabacteroides</taxon>
    </lineage>
</organism>